<organism evidence="2 3">
    <name type="scientific">Microbacterium phage Eleri</name>
    <dbReference type="NCBI Taxonomy" id="2079581"/>
    <lineage>
        <taxon>Viruses</taxon>
        <taxon>Duplodnaviria</taxon>
        <taxon>Heunggongvirae</taxon>
        <taxon>Uroviricota</taxon>
        <taxon>Caudoviricetes</taxon>
        <taxon>Elerivirus</taxon>
        <taxon>Elerivirus eleri</taxon>
    </lineage>
</organism>
<keyword evidence="3" id="KW-1185">Reference proteome</keyword>
<dbReference type="Gene3D" id="1.10.101.10">
    <property type="entry name" value="PGBD-like superfamily/PGBD"/>
    <property type="match status" value="2"/>
</dbReference>
<dbReference type="KEGG" id="vg:40099842"/>
<dbReference type="RefSeq" id="YP_009623061.1">
    <property type="nucleotide sequence ID" value="NC_042109.1"/>
</dbReference>
<dbReference type="InterPro" id="IPR036366">
    <property type="entry name" value="PGBDSf"/>
</dbReference>
<dbReference type="Pfam" id="PF01471">
    <property type="entry name" value="PG_binding_1"/>
    <property type="match status" value="2"/>
</dbReference>
<feature type="domain" description="Peptidoglycan binding-like" evidence="1">
    <location>
        <begin position="120"/>
        <end position="173"/>
    </location>
</feature>
<evidence type="ECO:0000313" key="2">
    <source>
        <dbReference type="EMBL" id="AUX83361.1"/>
    </source>
</evidence>
<dbReference type="EMBL" id="MG839027">
    <property type="protein sequence ID" value="AUX83361.1"/>
    <property type="molecule type" value="Genomic_DNA"/>
</dbReference>
<proteinExistence type="predicted"/>
<dbReference type="InterPro" id="IPR002477">
    <property type="entry name" value="Peptidoglycan-bd-like"/>
</dbReference>
<sequence>MATLKNHKGFWLRDDAAAAFDAYEAKYGKRTVNSAGRTKAEQQGLINRWDAGGKYNRPPYLYAPARPASASNHVRNGGVAIDIGDWRTFKEHSEEFGFKWYGNSDVVHFDFVGWNGGVSQDTKNRQEWLNKARGEKLVVDGIQGKATTAAIKRYQKFLGVTADGIWGDRTQAAHQTYWDAWHSKPTPKPGRGVIRRGSKGQLVKDLQARLKRDYGLYASKLAVDGIFGPATEAVVREFQKRAGLVVDGIVGEKTWAKLGF</sequence>
<name>A0A2L0HNW5_9CAUD</name>
<evidence type="ECO:0000313" key="3">
    <source>
        <dbReference type="Proteomes" id="UP000241926"/>
    </source>
</evidence>
<dbReference type="InterPro" id="IPR009045">
    <property type="entry name" value="Zn_M74/Hedgehog-like"/>
</dbReference>
<protein>
    <submittedName>
        <fullName evidence="2">Lysin A</fullName>
    </submittedName>
</protein>
<evidence type="ECO:0000259" key="1">
    <source>
        <dbReference type="Pfam" id="PF01471"/>
    </source>
</evidence>
<dbReference type="GeneID" id="40099842"/>
<feature type="domain" description="Peptidoglycan binding-like" evidence="1">
    <location>
        <begin position="200"/>
        <end position="258"/>
    </location>
</feature>
<gene>
    <name evidence="2" type="primary">23</name>
    <name evidence="2" type="ORF">SEA_ELERI_23</name>
</gene>
<dbReference type="SUPFAM" id="SSF55166">
    <property type="entry name" value="Hedgehog/DD-peptidase"/>
    <property type="match status" value="1"/>
</dbReference>
<dbReference type="InterPro" id="IPR036365">
    <property type="entry name" value="PGBD-like_sf"/>
</dbReference>
<dbReference type="OrthoDB" id="21896at10239"/>
<reference evidence="2 3" key="1">
    <citation type="submission" date="2018-01" db="EMBL/GenBank/DDBJ databases">
        <authorList>
            <person name="Jones A.E."/>
            <person name="Sivanathan V."/>
            <person name="Betsko A.J."/>
            <person name="Aull H.G."/>
            <person name="Zack K.M."/>
            <person name="Kukan E.N."/>
            <person name="Garlena R.A."/>
            <person name="Russell D.A."/>
            <person name="Pope W.H."/>
            <person name="Jacobs-Sera D."/>
            <person name="Hatfull G.F."/>
        </authorList>
    </citation>
    <scope>NUCLEOTIDE SEQUENCE [LARGE SCALE GENOMIC DNA]</scope>
</reference>
<accession>A0A2L0HNW5</accession>
<dbReference type="SUPFAM" id="SSF47090">
    <property type="entry name" value="PGBD-like"/>
    <property type="match status" value="2"/>
</dbReference>
<dbReference type="Proteomes" id="UP000241926">
    <property type="component" value="Segment"/>
</dbReference>